<evidence type="ECO:0000256" key="1">
    <source>
        <dbReference type="ARBA" id="ARBA00000707"/>
    </source>
</evidence>
<keyword evidence="9 13" id="KW-0788">Thiol protease</keyword>
<dbReference type="GO" id="GO:0006511">
    <property type="term" value="P:ubiquitin-dependent protein catabolic process"/>
    <property type="evidence" value="ECO:0007669"/>
    <property type="project" value="UniProtKB-UniRule"/>
</dbReference>
<dbReference type="PROSITE" id="PS52048">
    <property type="entry name" value="UCH_DOMAIN"/>
    <property type="match status" value="1"/>
</dbReference>
<evidence type="ECO:0000256" key="10">
    <source>
        <dbReference type="ARBA" id="ARBA00022982"/>
    </source>
</evidence>
<comment type="function">
    <text evidence="2">Has a glutathione-disulfide oxidoreductase activity in the presence of NADPH and glutathione reductase. Reduces low molecular weight disulfides and proteins.</text>
</comment>
<keyword evidence="5" id="KW-0813">Transport</keyword>
<evidence type="ECO:0000256" key="15">
    <source>
        <dbReference type="SAM" id="SignalP"/>
    </source>
</evidence>
<evidence type="ECO:0000256" key="7">
    <source>
        <dbReference type="ARBA" id="ARBA00022786"/>
    </source>
</evidence>
<comment type="similarity">
    <text evidence="3 13">Belongs to the peptidase C12 family.</text>
</comment>
<dbReference type="EC" id="3.4.19.12" evidence="4 13"/>
<dbReference type="PROSITE" id="PS52049">
    <property type="entry name" value="ULD"/>
    <property type="match status" value="1"/>
</dbReference>
<keyword evidence="8 13" id="KW-0378">Hydrolase</keyword>
<dbReference type="GO" id="GO:0004843">
    <property type="term" value="F:cysteine-type deubiquitinase activity"/>
    <property type="evidence" value="ECO:0007669"/>
    <property type="project" value="UniProtKB-UniRule"/>
</dbReference>
<dbReference type="InterPro" id="IPR036249">
    <property type="entry name" value="Thioredoxin-like_sf"/>
</dbReference>
<keyword evidence="10" id="KW-0249">Electron transport</keyword>
<dbReference type="GO" id="GO:0016579">
    <property type="term" value="P:protein deubiquitination"/>
    <property type="evidence" value="ECO:0007669"/>
    <property type="project" value="InterPro"/>
</dbReference>
<dbReference type="PANTHER" id="PTHR10589:SF16">
    <property type="entry name" value="UBIQUITIN CARBOXYL-TERMINAL HYDROLASE ISOZYME L5"/>
    <property type="match status" value="1"/>
</dbReference>
<evidence type="ECO:0000313" key="18">
    <source>
        <dbReference type="Proteomes" id="UP000327493"/>
    </source>
</evidence>
<dbReference type="FunFam" id="3.40.30.10:FF:000093">
    <property type="entry name" value="Glutaredoxin 2"/>
    <property type="match status" value="1"/>
</dbReference>
<reference evidence="17 18" key="1">
    <citation type="submission" date="2019-08" db="EMBL/GenBank/DDBJ databases">
        <title>A chromosome-level genome assembly, high-density linkage maps, and genome scans reveal the genomic architecture of hybrid incompatibilities underlying speciation via character displacement in darters (Percidae: Etheostominae).</title>
        <authorList>
            <person name="Moran R.L."/>
            <person name="Catchen J.M."/>
            <person name="Fuller R.C."/>
        </authorList>
    </citation>
    <scope>NUCLEOTIDE SEQUENCE [LARGE SCALE GENOMIC DNA]</scope>
    <source>
        <strain evidence="17">EspeVRDwgs_2016</strain>
        <tissue evidence="17">Muscle</tissue>
    </source>
</reference>
<dbReference type="CDD" id="cd03419">
    <property type="entry name" value="GRX_GRXh_1_2_like"/>
    <property type="match status" value="1"/>
</dbReference>
<keyword evidence="11" id="KW-1015">Disulfide bond</keyword>
<feature type="active site" description="Nucleophile" evidence="13">
    <location>
        <position position="252"/>
    </location>
</feature>
<keyword evidence="7 13" id="KW-0833">Ubl conjugation pathway</keyword>
<dbReference type="GO" id="GO:0070628">
    <property type="term" value="F:proteasome binding"/>
    <property type="evidence" value="ECO:0007669"/>
    <property type="project" value="InterPro"/>
</dbReference>
<dbReference type="Pfam" id="PF01088">
    <property type="entry name" value="Peptidase_C12"/>
    <property type="match status" value="1"/>
</dbReference>
<keyword evidence="12" id="KW-0676">Redox-active center</keyword>
<evidence type="ECO:0000256" key="9">
    <source>
        <dbReference type="ARBA" id="ARBA00022807"/>
    </source>
</evidence>
<dbReference type="Pfam" id="PF00462">
    <property type="entry name" value="Glutaredoxin"/>
    <property type="match status" value="1"/>
</dbReference>
<dbReference type="Gene3D" id="1.20.58.860">
    <property type="match status" value="1"/>
</dbReference>
<dbReference type="Gene3D" id="3.40.30.10">
    <property type="entry name" value="Glutaredoxin"/>
    <property type="match status" value="1"/>
</dbReference>
<feature type="domain" description="UCH catalytic" evidence="16">
    <location>
        <begin position="171"/>
        <end position="389"/>
    </location>
</feature>
<evidence type="ECO:0000256" key="13">
    <source>
        <dbReference type="PROSITE-ProRule" id="PRU01393"/>
    </source>
</evidence>
<dbReference type="PRINTS" id="PR00160">
    <property type="entry name" value="GLUTAREDOXIN"/>
</dbReference>
<dbReference type="InterPro" id="IPR038765">
    <property type="entry name" value="Papain-like_cys_pep_sf"/>
</dbReference>
<evidence type="ECO:0000259" key="16">
    <source>
        <dbReference type="PROSITE" id="PS52048"/>
    </source>
</evidence>
<evidence type="ECO:0000256" key="6">
    <source>
        <dbReference type="ARBA" id="ARBA00022670"/>
    </source>
</evidence>
<dbReference type="NCBIfam" id="TIGR02180">
    <property type="entry name" value="GRX_euk"/>
    <property type="match status" value="1"/>
</dbReference>
<dbReference type="InterPro" id="IPR041507">
    <property type="entry name" value="UCH_C"/>
</dbReference>
<comment type="caution">
    <text evidence="17">The sequence shown here is derived from an EMBL/GenBank/DDBJ whole genome shotgun (WGS) entry which is preliminary data.</text>
</comment>
<feature type="signal peptide" evidence="15">
    <location>
        <begin position="1"/>
        <end position="24"/>
    </location>
</feature>
<gene>
    <name evidence="17" type="ORF">FQN60_012773</name>
</gene>
<organism evidence="17 18">
    <name type="scientific">Etheostoma spectabile</name>
    <name type="common">orangethroat darter</name>
    <dbReference type="NCBI Taxonomy" id="54343"/>
    <lineage>
        <taxon>Eukaryota</taxon>
        <taxon>Metazoa</taxon>
        <taxon>Chordata</taxon>
        <taxon>Craniata</taxon>
        <taxon>Vertebrata</taxon>
        <taxon>Euteleostomi</taxon>
        <taxon>Actinopterygii</taxon>
        <taxon>Neopterygii</taxon>
        <taxon>Teleostei</taxon>
        <taxon>Neoteleostei</taxon>
        <taxon>Acanthomorphata</taxon>
        <taxon>Eupercaria</taxon>
        <taxon>Perciformes</taxon>
        <taxon>Percoidei</taxon>
        <taxon>Percidae</taxon>
        <taxon>Etheostomatinae</taxon>
        <taxon>Etheostoma</taxon>
    </lineage>
</organism>
<evidence type="ECO:0000256" key="2">
    <source>
        <dbReference type="ARBA" id="ARBA00002549"/>
    </source>
</evidence>
<dbReference type="InterPro" id="IPR001578">
    <property type="entry name" value="Peptidase_C12_UCH"/>
</dbReference>
<feature type="site" description="Transition state stabilizer" evidence="13">
    <location>
        <position position="246"/>
    </location>
</feature>
<proteinExistence type="inferred from homology"/>
<dbReference type="PROSITE" id="PS51354">
    <property type="entry name" value="GLUTAREDOXIN_2"/>
    <property type="match status" value="1"/>
</dbReference>
<dbReference type="FunFam" id="1.20.58.860:FF:000001">
    <property type="entry name" value="Ubiquitin carboxyl-terminal hydrolase"/>
    <property type="match status" value="1"/>
</dbReference>
<feature type="coiled-coil region" evidence="14">
    <location>
        <begin position="421"/>
        <end position="448"/>
    </location>
</feature>
<evidence type="ECO:0000256" key="4">
    <source>
        <dbReference type="ARBA" id="ARBA00012759"/>
    </source>
</evidence>
<dbReference type="GO" id="GO:0031011">
    <property type="term" value="C:Ino80 complex"/>
    <property type="evidence" value="ECO:0007669"/>
    <property type="project" value="InterPro"/>
</dbReference>
<dbReference type="Proteomes" id="UP000327493">
    <property type="component" value="Chromosome 9"/>
</dbReference>
<comment type="catalytic activity">
    <reaction evidence="1 13">
        <text>Thiol-dependent hydrolysis of ester, thioester, amide, peptide and isopeptide bonds formed by the C-terminal Gly of ubiquitin (a 76-residue protein attached to proteins as an intracellular targeting signal).</text>
        <dbReference type="EC" id="3.4.19.12"/>
    </reaction>
</comment>
<dbReference type="EMBL" id="VOFY01000009">
    <property type="protein sequence ID" value="KAA8589408.1"/>
    <property type="molecule type" value="Genomic_DNA"/>
</dbReference>
<evidence type="ECO:0000256" key="8">
    <source>
        <dbReference type="ARBA" id="ARBA00022801"/>
    </source>
</evidence>
<name>A0A5J5D3X2_9PERO</name>
<feature type="chain" id="PRO_5023818345" description="ubiquitinyl hydrolase 1" evidence="15">
    <location>
        <begin position="25"/>
        <end position="493"/>
    </location>
</feature>
<dbReference type="FunFam" id="3.40.532.10:FF:000001">
    <property type="entry name" value="Ubiquitin carboxyl-terminal hydrolase"/>
    <property type="match status" value="1"/>
</dbReference>
<protein>
    <recommendedName>
        <fullName evidence="4 13">ubiquitinyl hydrolase 1</fullName>
        <ecNumber evidence="4 13">3.4.19.12</ecNumber>
    </recommendedName>
</protein>
<feature type="site" description="Important for enzyme activity" evidence="13">
    <location>
        <position position="343"/>
    </location>
</feature>
<keyword evidence="15" id="KW-0732">Signal</keyword>
<accession>A0A5J5D3X2</accession>
<dbReference type="InterPro" id="IPR014025">
    <property type="entry name" value="Glutaredoxin_subgr"/>
</dbReference>
<dbReference type="Pfam" id="PF18031">
    <property type="entry name" value="UCH_C"/>
    <property type="match status" value="1"/>
</dbReference>
<dbReference type="InterPro" id="IPR011767">
    <property type="entry name" value="GLR_AS"/>
</dbReference>
<dbReference type="InterPro" id="IPR036959">
    <property type="entry name" value="Peptidase_C12_UCH_sf"/>
</dbReference>
<dbReference type="SUPFAM" id="SSF52833">
    <property type="entry name" value="Thioredoxin-like"/>
    <property type="match status" value="1"/>
</dbReference>
<dbReference type="AlphaFoldDB" id="A0A5J5D3X2"/>
<dbReference type="Gene3D" id="3.40.532.10">
    <property type="entry name" value="Peptidase C12, ubiquitin carboxyl-terminal hydrolase"/>
    <property type="match status" value="1"/>
</dbReference>
<dbReference type="SUPFAM" id="SSF54001">
    <property type="entry name" value="Cysteine proteinases"/>
    <property type="match status" value="1"/>
</dbReference>
<dbReference type="InterPro" id="IPR033837">
    <property type="entry name" value="UCH37"/>
</dbReference>
<evidence type="ECO:0000256" key="3">
    <source>
        <dbReference type="ARBA" id="ARBA00009326"/>
    </source>
</evidence>
<evidence type="ECO:0000256" key="5">
    <source>
        <dbReference type="ARBA" id="ARBA00022448"/>
    </source>
</evidence>
<evidence type="ECO:0000256" key="12">
    <source>
        <dbReference type="ARBA" id="ARBA00023284"/>
    </source>
</evidence>
<evidence type="ECO:0000313" key="17">
    <source>
        <dbReference type="EMBL" id="KAA8589408.1"/>
    </source>
</evidence>
<dbReference type="InterPro" id="IPR011899">
    <property type="entry name" value="Glutaredoxin_euk/vir"/>
</dbReference>
<dbReference type="GO" id="GO:0005737">
    <property type="term" value="C:cytoplasm"/>
    <property type="evidence" value="ECO:0007669"/>
    <property type="project" value="TreeGrafter"/>
</dbReference>
<dbReference type="PANTHER" id="PTHR10589">
    <property type="entry name" value="UBIQUITIN CARBOXYL-TERMINAL HYDROLASE"/>
    <property type="match status" value="1"/>
</dbReference>
<dbReference type="InterPro" id="IPR002109">
    <property type="entry name" value="Glutaredoxin"/>
</dbReference>
<feature type="active site" description="Proton donor" evidence="13">
    <location>
        <position position="328"/>
    </location>
</feature>
<keyword evidence="18" id="KW-1185">Reference proteome</keyword>
<keyword evidence="6 13" id="KW-0645">Protease</keyword>
<sequence length="493" mass="55495">MFNPGQKRDYFLAIFSFISMFARAGCLPRVAWTGCRRMGNFTSSTSLSSTSCAQYVREMVSQNCVVIFSKTTCPYCKMAKNVFNEIGATYKVIELDEHNDGRRLQEALAQITGARTVPRVFINGNCIGGGSDTKQLHQQGRLLPLIQQCAPCCVASSDGSGSGQMAGSAGEWCLMESDPGVFTELIKGFGCKGAQVEEIWSMEPENFDNLKPVHGLIFLFKWQPGEEPAGSIVQDSRLDHIFFAKQVINNACATQAIVSVLLNCSHPDMLLGDTLTEFREFSQSFDAAMKGLALSNSEVIRQVHNSFARQQMFEFDAKSTAKDEDAFHFVSYVPVNGRLYELDGLREGPIDLGACNQDDWISAVRPVIEKRIQKYSEGEIRFNLMAIVSDRKMIYERKIAELQTQLTEDEPMDTDQSSTFLSSIQSEIAKYQLLIEEENQKLKRYKIENIRRKHNYLPFIMELLKTLAEYQQLIPLVEKAKEKQSAKKAQEAK</sequence>
<keyword evidence="14" id="KW-0175">Coiled coil</keyword>
<evidence type="ECO:0000256" key="14">
    <source>
        <dbReference type="SAM" id="Coils"/>
    </source>
</evidence>
<evidence type="ECO:0000256" key="11">
    <source>
        <dbReference type="ARBA" id="ARBA00023157"/>
    </source>
</evidence>
<dbReference type="PROSITE" id="PS00195">
    <property type="entry name" value="GLUTAREDOXIN_1"/>
    <property type="match status" value="1"/>
</dbReference>
<dbReference type="CDD" id="cd02255">
    <property type="entry name" value="Peptidase_C12"/>
    <property type="match status" value="1"/>
</dbReference>